<dbReference type="WBParaSite" id="Pan_g11910.t1">
    <property type="protein sequence ID" value="Pan_g11910.t1"/>
    <property type="gene ID" value="Pan_g11910"/>
</dbReference>
<dbReference type="Proteomes" id="UP000492821">
    <property type="component" value="Unassembled WGS sequence"/>
</dbReference>
<keyword evidence="1" id="KW-1185">Reference proteome</keyword>
<evidence type="ECO:0000313" key="1">
    <source>
        <dbReference type="Proteomes" id="UP000492821"/>
    </source>
</evidence>
<sequence length="87" mass="9456">MPSAKPPPPLSSLSTALVSMDAKNLDYIHITCNVCTDFYAWLSTSTISRFALPFKPSNAPKIRLILPAYLGAMAWACLSVAIQKKLS</sequence>
<reference evidence="1" key="1">
    <citation type="journal article" date="2013" name="Genetics">
        <title>The draft genome and transcriptome of Panagrellus redivivus are shaped by the harsh demands of a free-living lifestyle.</title>
        <authorList>
            <person name="Srinivasan J."/>
            <person name="Dillman A.R."/>
            <person name="Macchietto M.G."/>
            <person name="Heikkinen L."/>
            <person name="Lakso M."/>
            <person name="Fracchia K.M."/>
            <person name="Antoshechkin I."/>
            <person name="Mortazavi A."/>
            <person name="Wong G."/>
            <person name="Sternberg P.W."/>
        </authorList>
    </citation>
    <scope>NUCLEOTIDE SEQUENCE [LARGE SCALE GENOMIC DNA]</scope>
    <source>
        <strain evidence="1">MT8872</strain>
    </source>
</reference>
<reference evidence="2" key="2">
    <citation type="submission" date="2020-10" db="UniProtKB">
        <authorList>
            <consortium name="WormBaseParasite"/>
        </authorList>
    </citation>
    <scope>IDENTIFICATION</scope>
</reference>
<evidence type="ECO:0000313" key="2">
    <source>
        <dbReference type="WBParaSite" id="Pan_g11910.t1"/>
    </source>
</evidence>
<organism evidence="1 2">
    <name type="scientific">Panagrellus redivivus</name>
    <name type="common">Microworm</name>
    <dbReference type="NCBI Taxonomy" id="6233"/>
    <lineage>
        <taxon>Eukaryota</taxon>
        <taxon>Metazoa</taxon>
        <taxon>Ecdysozoa</taxon>
        <taxon>Nematoda</taxon>
        <taxon>Chromadorea</taxon>
        <taxon>Rhabditida</taxon>
        <taxon>Tylenchina</taxon>
        <taxon>Panagrolaimomorpha</taxon>
        <taxon>Panagrolaimoidea</taxon>
        <taxon>Panagrolaimidae</taxon>
        <taxon>Panagrellus</taxon>
    </lineage>
</organism>
<proteinExistence type="predicted"/>
<accession>A0A7E4URC0</accession>
<protein>
    <submittedName>
        <fullName evidence="2">Transmembrane protein</fullName>
    </submittedName>
</protein>
<name>A0A7E4URC0_PANRE</name>
<dbReference type="AlphaFoldDB" id="A0A7E4URC0"/>